<dbReference type="Proteomes" id="UP000243579">
    <property type="component" value="Unassembled WGS sequence"/>
</dbReference>
<gene>
    <name evidence="2" type="ORF">ACHHYP_14171</name>
</gene>
<feature type="compositionally biased region" description="Basic and acidic residues" evidence="1">
    <location>
        <begin position="20"/>
        <end position="32"/>
    </location>
</feature>
<dbReference type="OrthoDB" id="70326at2759"/>
<name>A0A1V9YDW5_ACHHY</name>
<organism evidence="2 3">
    <name type="scientific">Achlya hypogyna</name>
    <name type="common">Oomycete</name>
    <name type="synonym">Protoachlya hypogyna</name>
    <dbReference type="NCBI Taxonomy" id="1202772"/>
    <lineage>
        <taxon>Eukaryota</taxon>
        <taxon>Sar</taxon>
        <taxon>Stramenopiles</taxon>
        <taxon>Oomycota</taxon>
        <taxon>Saprolegniomycetes</taxon>
        <taxon>Saprolegniales</taxon>
        <taxon>Achlyaceae</taxon>
        <taxon>Achlya</taxon>
    </lineage>
</organism>
<dbReference type="AlphaFoldDB" id="A0A1V9YDW5"/>
<proteinExistence type="predicted"/>
<protein>
    <submittedName>
        <fullName evidence="2">Uncharacterized protein</fullName>
    </submittedName>
</protein>
<dbReference type="EMBL" id="JNBR01002050">
    <property type="protein sequence ID" value="OQR83898.1"/>
    <property type="molecule type" value="Genomic_DNA"/>
</dbReference>
<comment type="caution">
    <text evidence="2">The sequence shown here is derived from an EMBL/GenBank/DDBJ whole genome shotgun (WGS) entry which is preliminary data.</text>
</comment>
<evidence type="ECO:0000313" key="2">
    <source>
        <dbReference type="EMBL" id="OQR83898.1"/>
    </source>
</evidence>
<sequence>MRMSSYNKVPHGRSGSTLESKGESPGPRKLDSTGKPLPSFGRQGSLWLTKGEARAFKAGPLRGAKTNHSLHSTQRGHHDIKQLMGRTEDVYHEMERQHGLGALRIPLKFADFYNADIMFLFVTAAMQHVDSIVALKQHEKPLDAARVHAQTLGQLATSYSRVVLHCSNFERQKEDEVFFECVYYFVCAITKLVHPTDLWQTIEEELGYAFRGESFNVNGRGHLHVEPLPEAKPARFGQPVAATDSLKFVTASTTERYGAFIQMVGVNSIVARVDGTKDRVETNLRVAQTIRDRINLQHRAEFHTRVTQETEFQKRNAARMEVHGHVPAKPLHGASASGPFSPRLNMRATLDARSPVVARILPPPCEAGASKYLPVVRPVAHARLAERVLRLVYRDGTTAEE</sequence>
<evidence type="ECO:0000313" key="3">
    <source>
        <dbReference type="Proteomes" id="UP000243579"/>
    </source>
</evidence>
<feature type="region of interest" description="Disordered" evidence="1">
    <location>
        <begin position="1"/>
        <end position="43"/>
    </location>
</feature>
<keyword evidence="3" id="KW-1185">Reference proteome</keyword>
<reference evidence="2 3" key="1">
    <citation type="journal article" date="2014" name="Genome Biol. Evol.">
        <title>The secreted proteins of Achlya hypogyna and Thraustotheca clavata identify the ancestral oomycete secretome and reveal gene acquisitions by horizontal gene transfer.</title>
        <authorList>
            <person name="Misner I."/>
            <person name="Blouin N."/>
            <person name="Leonard G."/>
            <person name="Richards T.A."/>
            <person name="Lane C.E."/>
        </authorList>
    </citation>
    <scope>NUCLEOTIDE SEQUENCE [LARGE SCALE GENOMIC DNA]</scope>
    <source>
        <strain evidence="2 3">ATCC 48635</strain>
    </source>
</reference>
<accession>A0A1V9YDW5</accession>
<evidence type="ECO:0000256" key="1">
    <source>
        <dbReference type="SAM" id="MobiDB-lite"/>
    </source>
</evidence>